<protein>
    <recommendedName>
        <fullName evidence="2">Nucleoid-associated protein AAA081_06310</fullName>
    </recommendedName>
</protein>
<evidence type="ECO:0000256" key="1">
    <source>
        <dbReference type="ARBA" id="ARBA00023125"/>
    </source>
</evidence>
<evidence type="ECO:0000256" key="3">
    <source>
        <dbReference type="SAM" id="Coils"/>
    </source>
</evidence>
<feature type="coiled-coil region" evidence="3">
    <location>
        <begin position="13"/>
        <end position="40"/>
    </location>
</feature>
<dbReference type="EMBL" id="JBBNPS010000016">
    <property type="protein sequence ID" value="MEQ3353902.1"/>
    <property type="molecule type" value="Genomic_DNA"/>
</dbReference>
<evidence type="ECO:0000313" key="6">
    <source>
        <dbReference type="Proteomes" id="UP001481872"/>
    </source>
</evidence>
<name>A0ABV1J9K2_9FIRM</name>
<dbReference type="RefSeq" id="WP_349054188.1">
    <property type="nucleotide sequence ID" value="NZ_JBBNPS010000016.1"/>
</dbReference>
<accession>A0ABV1J9K2</accession>
<comment type="subunit">
    <text evidence="2">Homodimer.</text>
</comment>
<dbReference type="NCBIfam" id="TIGR00103">
    <property type="entry name" value="DNA_YbaB_EbfC"/>
    <property type="match status" value="1"/>
</dbReference>
<gene>
    <name evidence="5" type="ORF">AAA081_06310</name>
</gene>
<dbReference type="PANTHER" id="PTHR33449:SF1">
    <property type="entry name" value="NUCLEOID-ASSOCIATED PROTEIN YBAB"/>
    <property type="match status" value="1"/>
</dbReference>
<sequence length="112" mass="12294">MAKGFPNMGGKNMNNMMKQVQKFQKDMEKMQADLDKQEFEATSGGGVVSAVVNGKQELLRLSIDPDVVDPEDVETLEDLILAAIREAMNSAREKTEGEMSRLTGGLNMPGLF</sequence>
<dbReference type="InterPro" id="IPR004401">
    <property type="entry name" value="YbaB/EbfC"/>
</dbReference>
<proteinExistence type="inferred from homology"/>
<evidence type="ECO:0000256" key="4">
    <source>
        <dbReference type="SAM" id="MobiDB-lite"/>
    </source>
</evidence>
<dbReference type="PIRSF" id="PIRSF004555">
    <property type="entry name" value="UCP004555"/>
    <property type="match status" value="1"/>
</dbReference>
<evidence type="ECO:0000256" key="2">
    <source>
        <dbReference type="HAMAP-Rule" id="MF_00274"/>
    </source>
</evidence>
<comment type="subcellular location">
    <subcellularLocation>
        <location evidence="2">Cytoplasm</location>
        <location evidence="2">Nucleoid</location>
    </subcellularLocation>
</comment>
<organism evidence="5 6">
    <name type="scientific">Aedoeadaptatus acetigenes</name>
    <dbReference type="NCBI Taxonomy" id="2981723"/>
    <lineage>
        <taxon>Bacteria</taxon>
        <taxon>Bacillati</taxon>
        <taxon>Bacillota</taxon>
        <taxon>Tissierellia</taxon>
        <taxon>Tissierellales</taxon>
        <taxon>Peptoniphilaceae</taxon>
        <taxon>Aedoeadaptatus</taxon>
    </lineage>
</organism>
<comment type="similarity">
    <text evidence="2">Belongs to the YbaB/EbfC family.</text>
</comment>
<comment type="function">
    <text evidence="2">Binds to DNA and alters its conformation. May be involved in regulation of gene expression, nucleoid organization and DNA protection.</text>
</comment>
<dbReference type="Gene3D" id="3.30.1310.10">
    <property type="entry name" value="Nucleoid-associated protein YbaB-like domain"/>
    <property type="match status" value="1"/>
</dbReference>
<reference evidence="5 6" key="1">
    <citation type="submission" date="2024-04" db="EMBL/GenBank/DDBJ databases">
        <title>Human intestinal bacterial collection.</title>
        <authorList>
            <person name="Pauvert C."/>
            <person name="Hitch T.C.A."/>
            <person name="Clavel T."/>
        </authorList>
    </citation>
    <scope>NUCLEOTIDE SEQUENCE [LARGE SCALE GENOMIC DNA]</scope>
    <source>
        <strain evidence="5 6">CLA-SR-H026</strain>
    </source>
</reference>
<keyword evidence="1 2" id="KW-0238">DNA-binding</keyword>
<comment type="caution">
    <text evidence="5">The sequence shown here is derived from an EMBL/GenBank/DDBJ whole genome shotgun (WGS) entry which is preliminary data.</text>
</comment>
<dbReference type="Proteomes" id="UP001481872">
    <property type="component" value="Unassembled WGS sequence"/>
</dbReference>
<keyword evidence="6" id="KW-1185">Reference proteome</keyword>
<dbReference type="Pfam" id="PF02575">
    <property type="entry name" value="YbaB_DNA_bd"/>
    <property type="match status" value="1"/>
</dbReference>
<keyword evidence="2" id="KW-0963">Cytoplasm</keyword>
<keyword evidence="3" id="KW-0175">Coiled coil</keyword>
<dbReference type="PANTHER" id="PTHR33449">
    <property type="entry name" value="NUCLEOID-ASSOCIATED PROTEIN YBAB"/>
    <property type="match status" value="1"/>
</dbReference>
<feature type="region of interest" description="Disordered" evidence="4">
    <location>
        <begin position="91"/>
        <end position="112"/>
    </location>
</feature>
<dbReference type="InterPro" id="IPR036894">
    <property type="entry name" value="YbaB-like_sf"/>
</dbReference>
<dbReference type="SUPFAM" id="SSF82607">
    <property type="entry name" value="YbaB-like"/>
    <property type="match status" value="1"/>
</dbReference>
<dbReference type="HAMAP" id="MF_00274">
    <property type="entry name" value="DNA_YbaB_EbfC"/>
    <property type="match status" value="1"/>
</dbReference>
<evidence type="ECO:0000313" key="5">
    <source>
        <dbReference type="EMBL" id="MEQ3353902.1"/>
    </source>
</evidence>